<dbReference type="PANTHER" id="PTHR11895">
    <property type="entry name" value="TRANSAMIDASE"/>
    <property type="match status" value="1"/>
</dbReference>
<dbReference type="AlphaFoldDB" id="A0A1B1K0K8"/>
<reference evidence="5 6" key="1">
    <citation type="submission" date="2014-07" db="EMBL/GenBank/DDBJ databases">
        <authorList>
            <person name="Zhang J.E."/>
            <person name="Yang H."/>
            <person name="Guo J."/>
            <person name="Deng Z."/>
            <person name="Luo H."/>
            <person name="Luo M."/>
            <person name="Zhao B."/>
        </authorList>
    </citation>
    <scope>NUCLEOTIDE SEQUENCE [LARGE SCALE GENOMIC DNA]</scope>
    <source>
        <strain evidence="5 6">1CP</strain>
    </source>
</reference>
<dbReference type="Gene3D" id="3.90.1300.10">
    <property type="entry name" value="Amidase signature (AS) domain"/>
    <property type="match status" value="1"/>
</dbReference>
<evidence type="ECO:0000256" key="3">
    <source>
        <dbReference type="ARBA" id="ARBA00012922"/>
    </source>
</evidence>
<dbReference type="InterPro" id="IPR023631">
    <property type="entry name" value="Amidase_dom"/>
</dbReference>
<evidence type="ECO:0000313" key="6">
    <source>
        <dbReference type="Proteomes" id="UP000186108"/>
    </source>
</evidence>
<keyword evidence="5" id="KW-0378">Hydrolase</keyword>
<protein>
    <recommendedName>
        <fullName evidence="3">amidase</fullName>
        <ecNumber evidence="3">3.5.1.4</ecNumber>
    </recommendedName>
</protein>
<evidence type="ECO:0000256" key="2">
    <source>
        <dbReference type="ARBA" id="ARBA00009199"/>
    </source>
</evidence>
<gene>
    <name evidence="5" type="ORF">R1CP_07090</name>
</gene>
<evidence type="ECO:0000256" key="1">
    <source>
        <dbReference type="ARBA" id="ARBA00001311"/>
    </source>
</evidence>
<dbReference type="InterPro" id="IPR000120">
    <property type="entry name" value="Amidase"/>
</dbReference>
<comment type="similarity">
    <text evidence="2">Belongs to the amidase family.</text>
</comment>
<dbReference type="RefSeq" id="WP_005263643.1">
    <property type="nucleotide sequence ID" value="NZ_CP009111.1"/>
</dbReference>
<feature type="domain" description="Amidase" evidence="4">
    <location>
        <begin position="26"/>
        <end position="452"/>
    </location>
</feature>
<sequence>MTTDLPYLSATAARALFDSRELSPVELMHALIDRAEQVEPHVNAFCEQLFDEALVQAKEAEQRYLGRGPAPRPLEGIPVAAKEKHAIAGRSLTEGSLVNKDVVAAESAPVIERIHAAGGIIHARTTTPEFSVAGFTHTPMWGVTRNPWNLAYSPGGSSGGSAAALAAGTTPLATASDIGGSTRAPAAFTGTVGYKAPYGRIPGVPPMSMDFYRGDGPMARTVDDTILLANTLIGPDVRDHTSLRPAITLPTEYPSVEGMRVALSIRLGCFVVEPAIEANTRAVAHALETAGAIVEEIELPWTAEEIRLAVTTHFGTIMGAIVAQVAAGNEDLLAPYTRAFATQTATARTGATFVDGLRIETRMHRQLAEAMSGFDALVCPTSGVSAYPAGDDMLDGIVVAGQRLDRAAEALLTLPFNINNRCPVLAVPSGHASSGVPTGVQIVGHTYDDATVFRVGKAVEQLRPWDYTREHRPRV</sequence>
<evidence type="ECO:0000313" key="5">
    <source>
        <dbReference type="EMBL" id="ANS26139.1"/>
    </source>
</evidence>
<dbReference type="PANTHER" id="PTHR11895:SF7">
    <property type="entry name" value="GLUTAMYL-TRNA(GLN) AMIDOTRANSFERASE SUBUNIT A, MITOCHONDRIAL"/>
    <property type="match status" value="1"/>
</dbReference>
<dbReference type="GO" id="GO:0004040">
    <property type="term" value="F:amidase activity"/>
    <property type="evidence" value="ECO:0007669"/>
    <property type="project" value="UniProtKB-EC"/>
</dbReference>
<name>A0A1B1K0K8_RHOOP</name>
<dbReference type="SUPFAM" id="SSF75304">
    <property type="entry name" value="Amidase signature (AS) enzymes"/>
    <property type="match status" value="1"/>
</dbReference>
<dbReference type="InterPro" id="IPR036928">
    <property type="entry name" value="AS_sf"/>
</dbReference>
<comment type="catalytic activity">
    <reaction evidence="1">
        <text>a monocarboxylic acid amide + H2O = a monocarboxylate + NH4(+)</text>
        <dbReference type="Rhea" id="RHEA:12020"/>
        <dbReference type="ChEBI" id="CHEBI:15377"/>
        <dbReference type="ChEBI" id="CHEBI:28938"/>
        <dbReference type="ChEBI" id="CHEBI:35757"/>
        <dbReference type="ChEBI" id="CHEBI:83628"/>
        <dbReference type="EC" id="3.5.1.4"/>
    </reaction>
</comment>
<dbReference type="PATRIC" id="fig|37919.13.peg.1443"/>
<evidence type="ECO:0000259" key="4">
    <source>
        <dbReference type="Pfam" id="PF01425"/>
    </source>
</evidence>
<proteinExistence type="inferred from homology"/>
<dbReference type="EC" id="3.5.1.4" evidence="3"/>
<dbReference type="EMBL" id="CP009111">
    <property type="protein sequence ID" value="ANS26139.1"/>
    <property type="molecule type" value="Genomic_DNA"/>
</dbReference>
<dbReference type="Proteomes" id="UP000186108">
    <property type="component" value="Chromosome"/>
</dbReference>
<organism evidence="5 6">
    <name type="scientific">Rhodococcus opacus</name>
    <name type="common">Nocardia opaca</name>
    <dbReference type="NCBI Taxonomy" id="37919"/>
    <lineage>
        <taxon>Bacteria</taxon>
        <taxon>Bacillati</taxon>
        <taxon>Actinomycetota</taxon>
        <taxon>Actinomycetes</taxon>
        <taxon>Mycobacteriales</taxon>
        <taxon>Nocardiaceae</taxon>
        <taxon>Rhodococcus</taxon>
    </lineage>
</organism>
<dbReference type="Pfam" id="PF01425">
    <property type="entry name" value="Amidase"/>
    <property type="match status" value="1"/>
</dbReference>
<accession>A0A1B1K0K8</accession>